<evidence type="ECO:0000256" key="6">
    <source>
        <dbReference type="HAMAP-Rule" id="MF_00387"/>
    </source>
</evidence>
<dbReference type="CDD" id="cd03351">
    <property type="entry name" value="LbH_UDP-GlcNAc_AT"/>
    <property type="match status" value="1"/>
</dbReference>
<dbReference type="InterPro" id="IPR010137">
    <property type="entry name" value="Lipid_A_LpxA"/>
</dbReference>
<dbReference type="InterPro" id="IPR001451">
    <property type="entry name" value="Hexapep"/>
</dbReference>
<accession>A0A8J7CKE9</accession>
<evidence type="ECO:0000256" key="4">
    <source>
        <dbReference type="ARBA" id="ARBA00023098"/>
    </source>
</evidence>
<comment type="pathway">
    <text evidence="6">Glycolipid biosynthesis; lipid IV(A) biosynthesis; lipid IV(A) from (3R)-3-hydroxytetradecanoyl-[acyl-carrier-protein] and UDP-N-acetyl-alpha-D-glucosamine: step 1/6.</text>
</comment>
<dbReference type="InterPro" id="IPR011004">
    <property type="entry name" value="Trimer_LpxA-like_sf"/>
</dbReference>
<evidence type="ECO:0000256" key="2">
    <source>
        <dbReference type="ARBA" id="ARBA00022556"/>
    </source>
</evidence>
<comment type="subunit">
    <text evidence="6">Homotrimer.</text>
</comment>
<dbReference type="GO" id="GO:0016020">
    <property type="term" value="C:membrane"/>
    <property type="evidence" value="ECO:0007669"/>
    <property type="project" value="GOC"/>
</dbReference>
<protein>
    <recommendedName>
        <fullName evidence="6">Acyl-[acyl-carrier-protein]--UDP-N-acetylglucosamine O-acyltransferase</fullName>
        <shortName evidence="6">UDP-N-acetylglucosamine acyltransferase</shortName>
        <ecNumber evidence="6">2.3.1.129</ecNumber>
    </recommendedName>
</protein>
<comment type="similarity">
    <text evidence="6">Belongs to the transferase hexapeptide repeat family. LpxA subfamily.</text>
</comment>
<dbReference type="UniPathway" id="UPA00359">
    <property type="reaction ID" value="UER00477"/>
</dbReference>
<keyword evidence="5 6" id="KW-0012">Acyltransferase</keyword>
<comment type="subcellular location">
    <subcellularLocation>
        <location evidence="6">Cytoplasm</location>
    </subcellularLocation>
</comment>
<dbReference type="Gene3D" id="1.20.1180.10">
    <property type="entry name" value="Udp N-acetylglucosamine O-acyltransferase, C-terminal domain"/>
    <property type="match status" value="1"/>
</dbReference>
<evidence type="ECO:0000256" key="1">
    <source>
        <dbReference type="ARBA" id="ARBA00022516"/>
    </source>
</evidence>
<feature type="domain" description="UDP N-acetylglucosamine O-acyltransferase C-terminal" evidence="7">
    <location>
        <begin position="178"/>
        <end position="259"/>
    </location>
</feature>
<keyword evidence="2 6" id="KW-0441">Lipid A biosynthesis</keyword>
<organism evidence="8 9">
    <name type="scientific">Candidatus Polarisedimenticola svalbardensis</name>
    <dbReference type="NCBI Taxonomy" id="2886004"/>
    <lineage>
        <taxon>Bacteria</taxon>
        <taxon>Pseudomonadati</taxon>
        <taxon>Acidobacteriota</taxon>
        <taxon>Candidatus Polarisedimenticolia</taxon>
        <taxon>Candidatus Polarisedimenticolales</taxon>
        <taxon>Candidatus Polarisedimenticolaceae</taxon>
        <taxon>Candidatus Polarisedimenticola</taxon>
    </lineage>
</organism>
<proteinExistence type="inferred from homology"/>
<comment type="caution">
    <text evidence="8">The sequence shown here is derived from an EMBL/GenBank/DDBJ whole genome shotgun (WGS) entry which is preliminary data.</text>
</comment>
<dbReference type="AlphaFoldDB" id="A0A8J7CKE9"/>
<dbReference type="PANTHER" id="PTHR43480:SF1">
    <property type="entry name" value="ACYL-[ACYL-CARRIER-PROTEIN]--UDP-N-ACETYLGLUCOSAMINE O-ACYLTRANSFERASE, MITOCHONDRIAL-RELATED"/>
    <property type="match status" value="1"/>
</dbReference>
<dbReference type="GO" id="GO:0009245">
    <property type="term" value="P:lipid A biosynthetic process"/>
    <property type="evidence" value="ECO:0007669"/>
    <property type="project" value="UniProtKB-UniRule"/>
</dbReference>
<evidence type="ECO:0000313" key="8">
    <source>
        <dbReference type="EMBL" id="MBD3867093.1"/>
    </source>
</evidence>
<dbReference type="PIRSF" id="PIRSF000456">
    <property type="entry name" value="UDP-GlcNAc_acltr"/>
    <property type="match status" value="1"/>
</dbReference>
<reference evidence="8 9" key="1">
    <citation type="submission" date="2020-08" db="EMBL/GenBank/DDBJ databases">
        <title>Acidobacteriota in marine sediments use diverse sulfur dissimilation pathways.</title>
        <authorList>
            <person name="Wasmund K."/>
        </authorList>
    </citation>
    <scope>NUCLEOTIDE SEQUENCE [LARGE SCALE GENOMIC DNA]</scope>
    <source>
        <strain evidence="8">MAG AM4</strain>
    </source>
</reference>
<evidence type="ECO:0000313" key="9">
    <source>
        <dbReference type="Proteomes" id="UP000648239"/>
    </source>
</evidence>
<keyword evidence="1 6" id="KW-0444">Lipid biosynthesis</keyword>
<sequence length="260" mass="27721">MNPTSIHPTAIVDPGAELDEGVIIGPHAVIADRVRIGSGCSIGASTVIQGPTVLGSDNVIHPMTSIGGDPQDLKYAGEETTLTIGSRNRIREFVTINRGTAGGGGKTVVGDDNLLMAYAHFGHDCLVGHRTVFANAATLAGHVEVGNDATIGAYSGVHQFCRIADHAFIGGYSVVTRDAMPWVLTVGNRATSHGVNLVGLRRSGLPKETIRAIKQCYMTLFRSKLGLEEAVEQVREANGEIPEIRYFLEFVRSSERGVCR</sequence>
<dbReference type="NCBIfam" id="NF003657">
    <property type="entry name" value="PRK05289.1"/>
    <property type="match status" value="1"/>
</dbReference>
<dbReference type="Gene3D" id="2.160.10.10">
    <property type="entry name" value="Hexapeptide repeat proteins"/>
    <property type="match status" value="1"/>
</dbReference>
<evidence type="ECO:0000256" key="5">
    <source>
        <dbReference type="ARBA" id="ARBA00023315"/>
    </source>
</evidence>
<dbReference type="PANTHER" id="PTHR43480">
    <property type="entry name" value="ACYL-[ACYL-CARRIER-PROTEIN]--UDP-N-ACETYLGLUCOSAMINE O-ACYLTRANSFERASE"/>
    <property type="match status" value="1"/>
</dbReference>
<keyword evidence="6" id="KW-0963">Cytoplasm</keyword>
<gene>
    <name evidence="6 8" type="primary">lpxA</name>
    <name evidence="8" type="ORF">IFK94_03125</name>
</gene>
<dbReference type="Pfam" id="PF00132">
    <property type="entry name" value="Hexapep"/>
    <property type="match status" value="1"/>
</dbReference>
<dbReference type="InterPro" id="IPR037157">
    <property type="entry name" value="Acetyltransf_C_sf"/>
</dbReference>
<dbReference type="HAMAP" id="MF_00387">
    <property type="entry name" value="LpxA"/>
    <property type="match status" value="1"/>
</dbReference>
<dbReference type="GO" id="GO:0008780">
    <property type="term" value="F:acyl-[acyl-carrier-protein]-UDP-N-acetylglucosamine O-acyltransferase activity"/>
    <property type="evidence" value="ECO:0007669"/>
    <property type="project" value="UniProtKB-UniRule"/>
</dbReference>
<dbReference type="NCBIfam" id="TIGR01852">
    <property type="entry name" value="lipid_A_lpxA"/>
    <property type="match status" value="1"/>
</dbReference>
<dbReference type="EMBL" id="JACXWD010000006">
    <property type="protein sequence ID" value="MBD3867093.1"/>
    <property type="molecule type" value="Genomic_DNA"/>
</dbReference>
<keyword evidence="4 6" id="KW-0443">Lipid metabolism</keyword>
<evidence type="ECO:0000256" key="3">
    <source>
        <dbReference type="ARBA" id="ARBA00022679"/>
    </source>
</evidence>
<dbReference type="EC" id="2.3.1.129" evidence="6"/>
<evidence type="ECO:0000259" key="7">
    <source>
        <dbReference type="Pfam" id="PF13720"/>
    </source>
</evidence>
<dbReference type="GO" id="GO:0005737">
    <property type="term" value="C:cytoplasm"/>
    <property type="evidence" value="ECO:0007669"/>
    <property type="project" value="UniProtKB-SubCell"/>
</dbReference>
<keyword evidence="6" id="KW-0677">Repeat</keyword>
<dbReference type="SUPFAM" id="SSF51161">
    <property type="entry name" value="Trimeric LpxA-like enzymes"/>
    <property type="match status" value="1"/>
</dbReference>
<dbReference type="InterPro" id="IPR029098">
    <property type="entry name" value="Acetyltransf_C"/>
</dbReference>
<dbReference type="Pfam" id="PF13720">
    <property type="entry name" value="Acetyltransf_11"/>
    <property type="match status" value="1"/>
</dbReference>
<comment type="catalytic activity">
    <reaction evidence="6">
        <text>a (3R)-hydroxyacyl-[ACP] + UDP-N-acetyl-alpha-D-glucosamine = a UDP-3-O-[(3R)-3-hydroxyacyl]-N-acetyl-alpha-D-glucosamine + holo-[ACP]</text>
        <dbReference type="Rhea" id="RHEA:67812"/>
        <dbReference type="Rhea" id="RHEA-COMP:9685"/>
        <dbReference type="Rhea" id="RHEA-COMP:9945"/>
        <dbReference type="ChEBI" id="CHEBI:57705"/>
        <dbReference type="ChEBI" id="CHEBI:64479"/>
        <dbReference type="ChEBI" id="CHEBI:78827"/>
        <dbReference type="ChEBI" id="CHEBI:173225"/>
        <dbReference type="EC" id="2.3.1.129"/>
    </reaction>
</comment>
<keyword evidence="3 6" id="KW-0808">Transferase</keyword>
<name>A0A8J7CKE9_9BACT</name>
<comment type="function">
    <text evidence="6">Involved in the biosynthesis of lipid A, a phosphorylated glycolipid that anchors the lipopolysaccharide to the outer membrane of the cell.</text>
</comment>
<dbReference type="Proteomes" id="UP000648239">
    <property type="component" value="Unassembled WGS sequence"/>
</dbReference>